<evidence type="ECO:0000313" key="10">
    <source>
        <dbReference type="EMBL" id="CAB3258669.1"/>
    </source>
</evidence>
<evidence type="ECO:0000256" key="4">
    <source>
        <dbReference type="ARBA" id="ARBA00022771"/>
    </source>
</evidence>
<dbReference type="SMART" id="SM00355">
    <property type="entry name" value="ZnF_C2H2"/>
    <property type="match status" value="5"/>
</dbReference>
<evidence type="ECO:0000256" key="1">
    <source>
        <dbReference type="ARBA" id="ARBA00004123"/>
    </source>
</evidence>
<protein>
    <recommendedName>
        <fullName evidence="8">C2H2-type domain-containing protein</fullName>
    </recommendedName>
</protein>
<dbReference type="EMBL" id="CADEBD010000665">
    <property type="protein sequence ID" value="CAB3258669.1"/>
    <property type="molecule type" value="Genomic_DNA"/>
</dbReference>
<dbReference type="GO" id="GO:0140297">
    <property type="term" value="F:DNA-binding transcription factor binding"/>
    <property type="evidence" value="ECO:0007669"/>
    <property type="project" value="UniProtKB-ARBA"/>
</dbReference>
<dbReference type="PROSITE" id="PS50157">
    <property type="entry name" value="ZINC_FINGER_C2H2_2"/>
    <property type="match status" value="4"/>
</dbReference>
<dbReference type="FunFam" id="3.30.160.60:FF:000125">
    <property type="entry name" value="Putative zinc finger protein 143"/>
    <property type="match status" value="1"/>
</dbReference>
<sequence>MAQYDVIPCYEDEDMFEDRNDNVTDLHAYYMSQFNLELENSNRNKKSDCFKYGVEESFDFEVLENWDTSANNQTEFGMIDDVIESNINEQNIKEVLLDLDSIDFEDKTYKVESYKVNENKSYQPNNDYIDDESLIDELCREDNESCRLTPDFNEEYLSPDTTEKNILPSIDTVLSKRYCNYNVENIQMNEYNNINVQQTMCPMDSLEQYSYPNNILYNLEEKKYVLPDTPTSCNEFNFDRGERKISVSESVESDVQSNSYYDENSENFEEEDLFINLDDFGFTFEETNNVTTDDNKPMNHRKNDKEKVQGERTCLWEHCNERYPNQNLLVEHIERAHVNTYKGDEFSCLWRDCARERRAFNARYKLLIHMRVHSGHKPNRCHHPGCGKAFSRLENLKIHVRSHTGERPYACPAPHCRKAFSNSSDRAKHQRTHFNARPYACGAIGCGKRYTDPSSLRKHVKTHPHITSIPRTCIPPSRTMRKPDQEQTVPRSPAKLTTLRCIRDKLTVPRLQKL</sequence>
<comment type="caution">
    <text evidence="9">The sequence shown here is derived from an EMBL/GenBank/DDBJ whole genome shotgun (WGS) entry which is preliminary data.</text>
</comment>
<comment type="subcellular location">
    <subcellularLocation>
        <location evidence="1">Nucleus</location>
    </subcellularLocation>
</comment>
<keyword evidence="3" id="KW-0677">Repeat</keyword>
<evidence type="ECO:0000313" key="9">
    <source>
        <dbReference type="EMBL" id="CAB3255068.1"/>
    </source>
</evidence>
<feature type="domain" description="C2H2-type" evidence="8">
    <location>
        <begin position="439"/>
        <end position="463"/>
    </location>
</feature>
<dbReference type="Proteomes" id="UP000494256">
    <property type="component" value="Unassembled WGS sequence"/>
</dbReference>
<dbReference type="PROSITE" id="PS00028">
    <property type="entry name" value="ZINC_FINGER_C2H2_1"/>
    <property type="match status" value="3"/>
</dbReference>
<dbReference type="Proteomes" id="UP000494106">
    <property type="component" value="Unassembled WGS sequence"/>
</dbReference>
<evidence type="ECO:0000313" key="12">
    <source>
        <dbReference type="Proteomes" id="UP000494256"/>
    </source>
</evidence>
<dbReference type="SUPFAM" id="SSF57667">
    <property type="entry name" value="beta-beta-alpha zinc fingers"/>
    <property type="match status" value="3"/>
</dbReference>
<feature type="domain" description="C2H2-type" evidence="8">
    <location>
        <begin position="409"/>
        <end position="438"/>
    </location>
</feature>
<dbReference type="PANTHER" id="PTHR45718">
    <property type="entry name" value="TRANSCRIPTIONAL ACTIVATOR CUBITUS INTERRUPTUS"/>
    <property type="match status" value="1"/>
</dbReference>
<dbReference type="GO" id="GO:0000981">
    <property type="term" value="F:DNA-binding transcription factor activity, RNA polymerase II-specific"/>
    <property type="evidence" value="ECO:0007669"/>
    <property type="project" value="TreeGrafter"/>
</dbReference>
<dbReference type="InterPro" id="IPR013087">
    <property type="entry name" value="Znf_C2H2_type"/>
</dbReference>
<dbReference type="GO" id="GO:0005634">
    <property type="term" value="C:nucleus"/>
    <property type="evidence" value="ECO:0007669"/>
    <property type="project" value="UniProtKB-SubCell"/>
</dbReference>
<dbReference type="FunFam" id="3.30.160.60:FF:000218">
    <property type="entry name" value="Zinc finger protein 10"/>
    <property type="match status" value="1"/>
</dbReference>
<evidence type="ECO:0000256" key="2">
    <source>
        <dbReference type="ARBA" id="ARBA00022723"/>
    </source>
</evidence>
<gene>
    <name evidence="9" type="ORF">APLA_LOCUS14678</name>
    <name evidence="10" type="ORF">APLA_LOCUS16300</name>
</gene>
<dbReference type="AlphaFoldDB" id="A0A8S1B679"/>
<keyword evidence="4 7" id="KW-0863">Zinc-finger</keyword>
<evidence type="ECO:0000259" key="8">
    <source>
        <dbReference type="PROSITE" id="PS50157"/>
    </source>
</evidence>
<keyword evidence="11" id="KW-1185">Reference proteome</keyword>
<dbReference type="Pfam" id="PF23561">
    <property type="entry name" value="zf-C2H2_15"/>
    <property type="match status" value="1"/>
</dbReference>
<dbReference type="InterPro" id="IPR056436">
    <property type="entry name" value="Znf-C2H2_ZIC1-5/GLI1-3-like"/>
</dbReference>
<dbReference type="Gene3D" id="3.30.160.60">
    <property type="entry name" value="Classic Zinc Finger"/>
    <property type="match status" value="5"/>
</dbReference>
<evidence type="ECO:0000256" key="3">
    <source>
        <dbReference type="ARBA" id="ARBA00022737"/>
    </source>
</evidence>
<dbReference type="OrthoDB" id="3214149at2759"/>
<dbReference type="FunFam" id="3.30.160.60:FF:000031">
    <property type="entry name" value="GLI family zinc finger 3"/>
    <property type="match status" value="1"/>
</dbReference>
<dbReference type="FunFam" id="3.30.160.60:FF:001102">
    <property type="entry name" value="Transcription factor IIIA"/>
    <property type="match status" value="1"/>
</dbReference>
<dbReference type="InterPro" id="IPR043359">
    <property type="entry name" value="GLI-like"/>
</dbReference>
<dbReference type="GO" id="GO:0008270">
    <property type="term" value="F:zinc ion binding"/>
    <property type="evidence" value="ECO:0007669"/>
    <property type="project" value="UniProtKB-KW"/>
</dbReference>
<name>A0A8S1B679_ARCPL</name>
<dbReference type="Pfam" id="PF00096">
    <property type="entry name" value="zf-C2H2"/>
    <property type="match status" value="3"/>
</dbReference>
<evidence type="ECO:0000256" key="5">
    <source>
        <dbReference type="ARBA" id="ARBA00022833"/>
    </source>
</evidence>
<organism evidence="9 11">
    <name type="scientific">Arctia plantaginis</name>
    <name type="common">Wood tiger moth</name>
    <name type="synonym">Phalaena plantaginis</name>
    <dbReference type="NCBI Taxonomy" id="874455"/>
    <lineage>
        <taxon>Eukaryota</taxon>
        <taxon>Metazoa</taxon>
        <taxon>Ecdysozoa</taxon>
        <taxon>Arthropoda</taxon>
        <taxon>Hexapoda</taxon>
        <taxon>Insecta</taxon>
        <taxon>Pterygota</taxon>
        <taxon>Neoptera</taxon>
        <taxon>Endopterygota</taxon>
        <taxon>Lepidoptera</taxon>
        <taxon>Glossata</taxon>
        <taxon>Ditrysia</taxon>
        <taxon>Noctuoidea</taxon>
        <taxon>Erebidae</taxon>
        <taxon>Arctiinae</taxon>
        <taxon>Arctia</taxon>
    </lineage>
</organism>
<proteinExistence type="predicted"/>
<feature type="domain" description="C2H2-type" evidence="8">
    <location>
        <begin position="379"/>
        <end position="408"/>
    </location>
</feature>
<accession>A0A8S1B679</accession>
<dbReference type="EMBL" id="CADEBC010000570">
    <property type="protein sequence ID" value="CAB3255068.1"/>
    <property type="molecule type" value="Genomic_DNA"/>
</dbReference>
<feature type="domain" description="C2H2-type" evidence="8">
    <location>
        <begin position="351"/>
        <end position="378"/>
    </location>
</feature>
<reference evidence="11 12" key="1">
    <citation type="submission" date="2020-04" db="EMBL/GenBank/DDBJ databases">
        <authorList>
            <person name="Wallbank WR R."/>
            <person name="Pardo Diaz C."/>
            <person name="Kozak K."/>
            <person name="Martin S."/>
            <person name="Jiggins C."/>
            <person name="Moest M."/>
            <person name="Warren A I."/>
            <person name="Byers J.R.P. K."/>
            <person name="Montejo-Kovacevich G."/>
            <person name="Yen C E."/>
        </authorList>
    </citation>
    <scope>NUCLEOTIDE SEQUENCE [LARGE SCALE GENOMIC DNA]</scope>
</reference>
<evidence type="ECO:0000313" key="11">
    <source>
        <dbReference type="Proteomes" id="UP000494106"/>
    </source>
</evidence>
<keyword evidence="2" id="KW-0479">Metal-binding</keyword>
<evidence type="ECO:0000256" key="6">
    <source>
        <dbReference type="ARBA" id="ARBA00023242"/>
    </source>
</evidence>
<evidence type="ECO:0000256" key="7">
    <source>
        <dbReference type="PROSITE-ProRule" id="PRU00042"/>
    </source>
</evidence>
<dbReference type="PANTHER" id="PTHR45718:SF7">
    <property type="entry name" value="C2H2-TYPE DOMAIN-CONTAINING PROTEIN"/>
    <property type="match status" value="1"/>
</dbReference>
<dbReference type="InterPro" id="IPR036236">
    <property type="entry name" value="Znf_C2H2_sf"/>
</dbReference>
<dbReference type="GO" id="GO:0000978">
    <property type="term" value="F:RNA polymerase II cis-regulatory region sequence-specific DNA binding"/>
    <property type="evidence" value="ECO:0007669"/>
    <property type="project" value="TreeGrafter"/>
</dbReference>
<keyword evidence="5" id="KW-0862">Zinc</keyword>
<keyword evidence="6" id="KW-0539">Nucleus</keyword>